<dbReference type="PRINTS" id="PR00368">
    <property type="entry name" value="FADPNR"/>
</dbReference>
<dbReference type="SUPFAM" id="SSF52821">
    <property type="entry name" value="Rhodanese/Cell cycle control phosphatase"/>
    <property type="match status" value="1"/>
</dbReference>
<dbReference type="PRINTS" id="PR00411">
    <property type="entry name" value="PNDRDTASEI"/>
</dbReference>
<dbReference type="Gene3D" id="3.40.250.10">
    <property type="entry name" value="Rhodanese-like domain"/>
    <property type="match status" value="1"/>
</dbReference>
<feature type="domain" description="Rhodanese" evidence="7">
    <location>
        <begin position="464"/>
        <end position="546"/>
    </location>
</feature>
<evidence type="ECO:0000256" key="4">
    <source>
        <dbReference type="ARBA" id="ARBA00022827"/>
    </source>
</evidence>
<dbReference type="GO" id="GO:0016740">
    <property type="term" value="F:transferase activity"/>
    <property type="evidence" value="ECO:0007669"/>
    <property type="project" value="UniProtKB-KW"/>
</dbReference>
<dbReference type="InterPro" id="IPR036188">
    <property type="entry name" value="FAD/NAD-bd_sf"/>
</dbReference>
<keyword evidence="9" id="KW-1185">Reference proteome</keyword>
<protein>
    <submittedName>
        <fullName evidence="8">NADPH-dependent 2,4-dienoyl-CoA reductase/sulfur reductase-like enzyme/rhodanese-related sulfurtransferase</fullName>
    </submittedName>
</protein>
<evidence type="ECO:0000256" key="1">
    <source>
        <dbReference type="ARBA" id="ARBA00001974"/>
    </source>
</evidence>
<keyword evidence="8" id="KW-0808">Transferase</keyword>
<accession>A0A7Z0EEB4</accession>
<dbReference type="PROSITE" id="PS50206">
    <property type="entry name" value="RHODANESE_3"/>
    <property type="match status" value="1"/>
</dbReference>
<evidence type="ECO:0000256" key="5">
    <source>
        <dbReference type="ARBA" id="ARBA00023002"/>
    </source>
</evidence>
<evidence type="ECO:0000313" key="8">
    <source>
        <dbReference type="EMBL" id="NYJ19933.1"/>
    </source>
</evidence>
<proteinExistence type="inferred from homology"/>
<dbReference type="InterPro" id="IPR001763">
    <property type="entry name" value="Rhodanese-like_dom"/>
</dbReference>
<comment type="cofactor">
    <cofactor evidence="1">
        <name>FAD</name>
        <dbReference type="ChEBI" id="CHEBI:57692"/>
    </cofactor>
</comment>
<sequence length="565" mass="58928">MAQRVLIIGGVAGGMSAATRLRRLDERAEIVVFERGGHVSFANCGLPYYLGGVIDERDSLLLQNPTSLGRRFGLDVRVNTEVVSIDAADKTVLVRDLQTGAEVTEHYDNLVLSPGAAPRLPDIEGAERLHTLRDIADVDRIMAALDDESDSPIVRSVAVLGAGFIGVEAAENLLLRGRAVTVIQRGPQVLSSLDVEMAAPVAERMRAAGITLRLGVHATAIDELSVSLSDGSVVAADLVLAATGVTPDTALARAAGLTIGRSGGIWVDEFQRTSDPSIYAVGDAAEKTDQITGEGAVVSLAGLANRHGRLAADAIAGRARPAKPALGTVIVGFDGLTIAQTGWSERALVAQGRAVRVIHTHPSNHAGYYPGAEALSLKLLIDPATDAILGAQAVGGSGVDKRIDVIATAMSAGISASELADLELAYAPQYGSAKDPVNMLGYIAGNQAAGADPTIQWHELEREVAAGALLLDVRGAGQLTEGLIPGAVHIPVEELRAREATLPPGPLIVHCRVGQSAHTAQRLLTQLGRDVRNLDGGYLTWRAATAYSSDASAAKRHTESASERA</sequence>
<evidence type="ECO:0000256" key="6">
    <source>
        <dbReference type="ARBA" id="ARBA00023284"/>
    </source>
</evidence>
<dbReference type="GO" id="GO:0016491">
    <property type="term" value="F:oxidoreductase activity"/>
    <property type="evidence" value="ECO:0007669"/>
    <property type="project" value="UniProtKB-KW"/>
</dbReference>
<keyword evidence="5" id="KW-0560">Oxidoreductase</keyword>
<reference evidence="8 9" key="1">
    <citation type="submission" date="2020-07" db="EMBL/GenBank/DDBJ databases">
        <title>Sequencing the genomes of 1000 actinobacteria strains.</title>
        <authorList>
            <person name="Klenk H.-P."/>
        </authorList>
    </citation>
    <scope>NUCLEOTIDE SEQUENCE [LARGE SCALE GENOMIC DNA]</scope>
    <source>
        <strain evidence="8 9">LI1</strain>
    </source>
</reference>
<dbReference type="EMBL" id="JACCFM010000001">
    <property type="protein sequence ID" value="NYJ19933.1"/>
    <property type="molecule type" value="Genomic_DNA"/>
</dbReference>
<dbReference type="InterPro" id="IPR036873">
    <property type="entry name" value="Rhodanese-like_dom_sf"/>
</dbReference>
<keyword evidence="6" id="KW-0676">Redox-active center</keyword>
<dbReference type="Proteomes" id="UP000537260">
    <property type="component" value="Unassembled WGS sequence"/>
</dbReference>
<gene>
    <name evidence="8" type="ORF">HNR05_001724</name>
</gene>
<organism evidence="8 9">
    <name type="scientific">Glaciibacter psychrotolerans</name>
    <dbReference type="NCBI Taxonomy" id="670054"/>
    <lineage>
        <taxon>Bacteria</taxon>
        <taxon>Bacillati</taxon>
        <taxon>Actinomycetota</taxon>
        <taxon>Actinomycetes</taxon>
        <taxon>Micrococcales</taxon>
        <taxon>Microbacteriaceae</taxon>
        <taxon>Glaciibacter</taxon>
    </lineage>
</organism>
<dbReference type="AlphaFoldDB" id="A0A7Z0EEB4"/>
<evidence type="ECO:0000256" key="2">
    <source>
        <dbReference type="ARBA" id="ARBA00009130"/>
    </source>
</evidence>
<name>A0A7Z0EEB4_9MICO</name>
<dbReference type="Pfam" id="PF02852">
    <property type="entry name" value="Pyr_redox_dim"/>
    <property type="match status" value="1"/>
</dbReference>
<evidence type="ECO:0000259" key="7">
    <source>
        <dbReference type="PROSITE" id="PS50206"/>
    </source>
</evidence>
<comment type="similarity">
    <text evidence="2">Belongs to the class-III pyridine nucleotide-disulfide oxidoreductase family.</text>
</comment>
<dbReference type="InterPro" id="IPR023753">
    <property type="entry name" value="FAD/NAD-binding_dom"/>
</dbReference>
<dbReference type="Gene3D" id="3.50.50.60">
    <property type="entry name" value="FAD/NAD(P)-binding domain"/>
    <property type="match status" value="2"/>
</dbReference>
<dbReference type="InterPro" id="IPR004099">
    <property type="entry name" value="Pyr_nucl-diS_OxRdtase_dimer"/>
</dbReference>
<dbReference type="SUPFAM" id="SSF51905">
    <property type="entry name" value="FAD/NAD(P)-binding domain"/>
    <property type="match status" value="1"/>
</dbReference>
<dbReference type="InterPro" id="IPR050260">
    <property type="entry name" value="FAD-bd_OxRdtase"/>
</dbReference>
<dbReference type="Pfam" id="PF00581">
    <property type="entry name" value="Rhodanese"/>
    <property type="match status" value="1"/>
</dbReference>
<dbReference type="PANTHER" id="PTHR43429:SF1">
    <property type="entry name" value="NAD(P)H SULFUR OXIDOREDUCTASE (COA-DEPENDENT)"/>
    <property type="match status" value="1"/>
</dbReference>
<keyword evidence="3" id="KW-0285">Flavoprotein</keyword>
<dbReference type="InterPro" id="IPR016156">
    <property type="entry name" value="FAD/NAD-linked_Rdtase_dimer_sf"/>
</dbReference>
<dbReference type="PANTHER" id="PTHR43429">
    <property type="entry name" value="PYRIDINE NUCLEOTIDE-DISULFIDE OXIDOREDUCTASE DOMAIN-CONTAINING"/>
    <property type="match status" value="1"/>
</dbReference>
<evidence type="ECO:0000313" key="9">
    <source>
        <dbReference type="Proteomes" id="UP000537260"/>
    </source>
</evidence>
<comment type="caution">
    <text evidence="8">The sequence shown here is derived from an EMBL/GenBank/DDBJ whole genome shotgun (WGS) entry which is preliminary data.</text>
</comment>
<keyword evidence="4" id="KW-0274">FAD</keyword>
<dbReference type="Pfam" id="PF07992">
    <property type="entry name" value="Pyr_redox_2"/>
    <property type="match status" value="1"/>
</dbReference>
<evidence type="ECO:0000256" key="3">
    <source>
        <dbReference type="ARBA" id="ARBA00022630"/>
    </source>
</evidence>
<dbReference type="SUPFAM" id="SSF55424">
    <property type="entry name" value="FAD/NAD-linked reductases, dimerisation (C-terminal) domain"/>
    <property type="match status" value="1"/>
</dbReference>
<dbReference type="SMART" id="SM00450">
    <property type="entry name" value="RHOD"/>
    <property type="match status" value="1"/>
</dbReference>
<dbReference type="RefSeq" id="WP_179578617.1">
    <property type="nucleotide sequence ID" value="NZ_JACCFM010000001.1"/>
</dbReference>